<keyword evidence="1" id="KW-0812">Transmembrane</keyword>
<dbReference type="EMBL" id="QFAY01000006">
    <property type="protein sequence ID" value="MBP2620463.1"/>
    <property type="molecule type" value="Genomic_DNA"/>
</dbReference>
<evidence type="ECO:0000313" key="2">
    <source>
        <dbReference type="EMBL" id="MBP2620463.1"/>
    </source>
</evidence>
<feature type="transmembrane region" description="Helical" evidence="1">
    <location>
        <begin position="77"/>
        <end position="101"/>
    </location>
</feature>
<keyword evidence="3" id="KW-1185">Reference proteome</keyword>
<dbReference type="Proteomes" id="UP001519349">
    <property type="component" value="Unassembled WGS sequence"/>
</dbReference>
<keyword evidence="1" id="KW-0472">Membrane</keyword>
<feature type="transmembrane region" description="Helical" evidence="1">
    <location>
        <begin position="6"/>
        <end position="26"/>
    </location>
</feature>
<comment type="caution">
    <text evidence="2">The sequence shown here is derived from an EMBL/GenBank/DDBJ whole genome shotgun (WGS) entry which is preliminary data.</text>
</comment>
<evidence type="ECO:0000256" key="1">
    <source>
        <dbReference type="SAM" id="Phobius"/>
    </source>
</evidence>
<accession>A0ABS5AW31</accession>
<feature type="transmembrane region" description="Helical" evidence="1">
    <location>
        <begin position="38"/>
        <end position="65"/>
    </location>
</feature>
<reference evidence="2 3" key="1">
    <citation type="submission" date="2018-05" db="EMBL/GenBank/DDBJ databases">
        <title>Draft genome sequence of Streptococcus panodentis CCUG 70867T.</title>
        <authorList>
            <person name="Salva-Serra F."/>
            <person name="Mendez V."/>
            <person name="Jaen-Luchoro D."/>
            <person name="Gonzales-Siles L."/>
            <person name="Karlsson R."/>
            <person name="Engstrom-Jakobsson H."/>
            <person name="Busquets A."/>
            <person name="Gomila M."/>
            <person name="Pineiro-Iglesias B."/>
            <person name="Bennasar-Figueras A."/>
            <person name="Seeger M."/>
            <person name="Moore E."/>
        </authorList>
    </citation>
    <scope>NUCLEOTIDE SEQUENCE [LARGE SCALE GENOMIC DNA]</scope>
    <source>
        <strain evidence="2 3">CCUG 70867</strain>
    </source>
</reference>
<evidence type="ECO:0000313" key="3">
    <source>
        <dbReference type="Proteomes" id="UP001519349"/>
    </source>
</evidence>
<organism evidence="2 3">
    <name type="scientific">Streptococcus panodentis</name>
    <dbReference type="NCBI Taxonomy" id="1581472"/>
    <lineage>
        <taxon>Bacteria</taxon>
        <taxon>Bacillati</taxon>
        <taxon>Bacillota</taxon>
        <taxon>Bacilli</taxon>
        <taxon>Lactobacillales</taxon>
        <taxon>Streptococcaceae</taxon>
        <taxon>Streptococcus</taxon>
    </lineage>
</organism>
<keyword evidence="1" id="KW-1133">Transmembrane helix</keyword>
<protein>
    <submittedName>
        <fullName evidence="2">Uncharacterized protein</fullName>
    </submittedName>
</protein>
<feature type="transmembrane region" description="Helical" evidence="1">
    <location>
        <begin position="121"/>
        <end position="144"/>
    </location>
</feature>
<gene>
    <name evidence="2" type="ORF">DHL47_03755</name>
</gene>
<proteinExistence type="predicted"/>
<name>A0ABS5AW31_9STRE</name>
<sequence length="145" mass="16774">MYYLIVFAEIFLGLSIIGSGIVWVIGDQTNNVERKRKSGLIFLISVSFFYLFRFGSIAIMALLFSKGAVQGVEEKNLLYLLRIAQVLVLALVPTFSIIQHYIYRYQYLIIEREESRQRQRLYFYIAFVLTACIVGLLELMIGLVK</sequence>